<reference evidence="2" key="2">
    <citation type="submission" date="2020-09" db="EMBL/GenBank/DDBJ databases">
        <authorList>
            <person name="Sun Q."/>
            <person name="Ohkuma M."/>
        </authorList>
    </citation>
    <scope>NUCLEOTIDE SEQUENCE</scope>
    <source>
        <strain evidence="2">JCM 4646</strain>
    </source>
</reference>
<keyword evidence="1" id="KW-0472">Membrane</keyword>
<reference evidence="2" key="1">
    <citation type="journal article" date="2014" name="Int. J. Syst. Evol. Microbiol.">
        <title>Complete genome sequence of Corynebacterium casei LMG S-19264T (=DSM 44701T), isolated from a smear-ripened cheese.</title>
        <authorList>
            <consortium name="US DOE Joint Genome Institute (JGI-PGF)"/>
            <person name="Walter F."/>
            <person name="Albersmeier A."/>
            <person name="Kalinowski J."/>
            <person name="Ruckert C."/>
        </authorList>
    </citation>
    <scope>NUCLEOTIDE SEQUENCE</scope>
    <source>
        <strain evidence="2">JCM 4646</strain>
    </source>
</reference>
<dbReference type="GeneID" id="95352034"/>
<protein>
    <submittedName>
        <fullName evidence="2">Uncharacterized protein</fullName>
    </submittedName>
</protein>
<keyword evidence="1" id="KW-0812">Transmembrane</keyword>
<feature type="transmembrane region" description="Helical" evidence="1">
    <location>
        <begin position="332"/>
        <end position="355"/>
    </location>
</feature>
<evidence type="ECO:0000313" key="2">
    <source>
        <dbReference type="EMBL" id="GHH64369.1"/>
    </source>
</evidence>
<sequence length="432" mass="47680">MTGSERPEPAVGLVKGAAGPAAVGEGDRQAQAGCLVAVVRVPVRVFAFAVVLPLRFLWELLVLVARPVGAALGWTGRAAGRGLHRLLVQPFVALHRYLLAPLGRGLARGGRLAAHLLHRLCAGLWRTALLPALTFLGRFLLRPLGRAVEWLLLGLVRLVIGAFKLLFRLFDLVVVLPAGWLVRAVLVPSGKALGRLGLALGRRLGSLVELLVVRTARRLWRYVLRPSGAALRRLLAGLVRLAVDGVGLAARLLVATARLAARLFVLLLVRPAAWLVRSVLAPAGWWLIVADVAVGRGLVLLVRLLLTAAARLAEYLVLQPLSLLGRYVLRPAAAALVWLVEHLLLIPLGWLWRVLLFPLLRELGRAALRAWRLGGRIWRFAVVRPCRWVRREVWWPVKEELRRALRTARETIGEVRRSVRETIREVRRSLTG</sequence>
<gene>
    <name evidence="2" type="ORF">GCM10018781_15380</name>
</gene>
<feature type="transmembrane region" description="Helical" evidence="1">
    <location>
        <begin position="150"/>
        <end position="180"/>
    </location>
</feature>
<evidence type="ECO:0000256" key="1">
    <source>
        <dbReference type="SAM" id="Phobius"/>
    </source>
</evidence>
<proteinExistence type="predicted"/>
<evidence type="ECO:0000313" key="3">
    <source>
        <dbReference type="Proteomes" id="UP000617734"/>
    </source>
</evidence>
<dbReference type="AlphaFoldDB" id="A0A919FGK2"/>
<name>A0A919FGK2_9ACTN</name>
<keyword evidence="1" id="KW-1133">Transmembrane helix</keyword>
<dbReference type="EMBL" id="BNBO01000005">
    <property type="protein sequence ID" value="GHH64369.1"/>
    <property type="molecule type" value="Genomic_DNA"/>
</dbReference>
<dbReference type="RefSeq" id="WP_190210020.1">
    <property type="nucleotide sequence ID" value="NZ_BNBO01000005.1"/>
</dbReference>
<accession>A0A919FGK2</accession>
<organism evidence="2 3">
    <name type="scientific">Kitasatospora indigofera</name>
    <dbReference type="NCBI Taxonomy" id="67307"/>
    <lineage>
        <taxon>Bacteria</taxon>
        <taxon>Bacillati</taxon>
        <taxon>Actinomycetota</taxon>
        <taxon>Actinomycetes</taxon>
        <taxon>Kitasatosporales</taxon>
        <taxon>Streptomycetaceae</taxon>
        <taxon>Kitasatospora</taxon>
    </lineage>
</organism>
<keyword evidence="3" id="KW-1185">Reference proteome</keyword>
<feature type="transmembrane region" description="Helical" evidence="1">
    <location>
        <begin position="283"/>
        <end position="312"/>
    </location>
</feature>
<dbReference type="Proteomes" id="UP000617734">
    <property type="component" value="Unassembled WGS sequence"/>
</dbReference>
<comment type="caution">
    <text evidence="2">The sequence shown here is derived from an EMBL/GenBank/DDBJ whole genome shotgun (WGS) entry which is preliminary data.</text>
</comment>